<dbReference type="AlphaFoldDB" id="A0AA86PL98"/>
<keyword evidence="1" id="KW-0175">Coiled coil</keyword>
<evidence type="ECO:0000313" key="4">
    <source>
        <dbReference type="Proteomes" id="UP001642409"/>
    </source>
</evidence>
<evidence type="ECO:0000313" key="2">
    <source>
        <dbReference type="EMBL" id="CAI9940297.1"/>
    </source>
</evidence>
<feature type="coiled-coil region" evidence="1">
    <location>
        <begin position="62"/>
        <end position="100"/>
    </location>
</feature>
<sequence>MDLLHNQLGQITHELNILIQQQMQDMMNIATKQAAVIEQQQIFSDKIKQFSQIDFAPRHELIQRLKKQIDQQLGEIQVINKQAEQQLNKQNVKNAKEMKELASMAELALK</sequence>
<proteinExistence type="predicted"/>
<keyword evidence="4" id="KW-1185">Reference proteome</keyword>
<dbReference type="Proteomes" id="UP001642409">
    <property type="component" value="Unassembled WGS sequence"/>
</dbReference>
<accession>A0AA86PL98</accession>
<protein>
    <submittedName>
        <fullName evidence="3">Hypothetical_protein</fullName>
    </submittedName>
</protein>
<evidence type="ECO:0000256" key="1">
    <source>
        <dbReference type="SAM" id="Coils"/>
    </source>
</evidence>
<organism evidence="2">
    <name type="scientific">Hexamita inflata</name>
    <dbReference type="NCBI Taxonomy" id="28002"/>
    <lineage>
        <taxon>Eukaryota</taxon>
        <taxon>Metamonada</taxon>
        <taxon>Diplomonadida</taxon>
        <taxon>Hexamitidae</taxon>
        <taxon>Hexamitinae</taxon>
        <taxon>Hexamita</taxon>
    </lineage>
</organism>
<comment type="caution">
    <text evidence="2">The sequence shown here is derived from an EMBL/GenBank/DDBJ whole genome shotgun (WGS) entry which is preliminary data.</text>
</comment>
<reference evidence="3 4" key="2">
    <citation type="submission" date="2024-07" db="EMBL/GenBank/DDBJ databases">
        <authorList>
            <person name="Akdeniz Z."/>
        </authorList>
    </citation>
    <scope>NUCLEOTIDE SEQUENCE [LARGE SCALE GENOMIC DNA]</scope>
</reference>
<evidence type="ECO:0000313" key="3">
    <source>
        <dbReference type="EMBL" id="CAL6017280.1"/>
    </source>
</evidence>
<name>A0AA86PL98_9EUKA</name>
<dbReference type="EMBL" id="CATOUU010000675">
    <property type="protein sequence ID" value="CAI9940297.1"/>
    <property type="molecule type" value="Genomic_DNA"/>
</dbReference>
<reference evidence="2" key="1">
    <citation type="submission" date="2023-06" db="EMBL/GenBank/DDBJ databases">
        <authorList>
            <person name="Kurt Z."/>
        </authorList>
    </citation>
    <scope>NUCLEOTIDE SEQUENCE</scope>
</reference>
<dbReference type="EMBL" id="CAXDID020000078">
    <property type="protein sequence ID" value="CAL6017280.1"/>
    <property type="molecule type" value="Genomic_DNA"/>
</dbReference>
<gene>
    <name evidence="3" type="ORF">HINF_LOCUS25912</name>
    <name evidence="2" type="ORF">HINF_LOCUS27942</name>
</gene>